<dbReference type="InterPro" id="IPR004342">
    <property type="entry name" value="EXS_C"/>
</dbReference>
<accession>C5PBH1</accession>
<comment type="subcellular location">
    <subcellularLocation>
        <location evidence="1">Membrane</location>
        <topology evidence="1">Multi-pass membrane protein</topology>
    </subcellularLocation>
</comment>
<gene>
    <name evidence="7" type="ORF">CPC735_043990</name>
</gene>
<evidence type="ECO:0000256" key="3">
    <source>
        <dbReference type="ARBA" id="ARBA00022989"/>
    </source>
</evidence>
<feature type="domain" description="EXS" evidence="6">
    <location>
        <begin position="201"/>
        <end position="439"/>
    </location>
</feature>
<evidence type="ECO:0000256" key="2">
    <source>
        <dbReference type="ARBA" id="ARBA00022692"/>
    </source>
</evidence>
<feature type="transmembrane region" description="Helical" evidence="5">
    <location>
        <begin position="115"/>
        <end position="132"/>
    </location>
</feature>
<dbReference type="PANTHER" id="PTHR10783:SF46">
    <property type="entry name" value="PROTEIN ERD1 HOMOLOG 2"/>
    <property type="match status" value="1"/>
</dbReference>
<feature type="transmembrane region" description="Helical" evidence="5">
    <location>
        <begin position="82"/>
        <end position="103"/>
    </location>
</feature>
<name>C5PBH1_COCP7</name>
<evidence type="ECO:0000259" key="6">
    <source>
        <dbReference type="PROSITE" id="PS51380"/>
    </source>
</evidence>
<keyword evidence="2 5" id="KW-0812">Transmembrane</keyword>
<protein>
    <submittedName>
        <fullName evidence="7">EXS family protein</fullName>
    </submittedName>
</protein>
<dbReference type="GO" id="GO:0005737">
    <property type="term" value="C:cytoplasm"/>
    <property type="evidence" value="ECO:0007669"/>
    <property type="project" value="TreeGrafter"/>
</dbReference>
<evidence type="ECO:0000313" key="8">
    <source>
        <dbReference type="Proteomes" id="UP000009084"/>
    </source>
</evidence>
<dbReference type="PROSITE" id="PS51380">
    <property type="entry name" value="EXS"/>
    <property type="match status" value="1"/>
</dbReference>
<evidence type="ECO:0000313" key="7">
    <source>
        <dbReference type="EMBL" id="EER25955.1"/>
    </source>
</evidence>
<dbReference type="AlphaFoldDB" id="C5PBH1"/>
<dbReference type="Pfam" id="PF03124">
    <property type="entry name" value="EXS"/>
    <property type="match status" value="1"/>
</dbReference>
<proteinExistence type="predicted"/>
<keyword evidence="4 5" id="KW-0472">Membrane</keyword>
<dbReference type="OrthoDB" id="2159384at2759"/>
<dbReference type="EMBL" id="ACFW01000035">
    <property type="protein sequence ID" value="EER25955.1"/>
    <property type="molecule type" value="Genomic_DNA"/>
</dbReference>
<evidence type="ECO:0000256" key="5">
    <source>
        <dbReference type="SAM" id="Phobius"/>
    </source>
</evidence>
<comment type="caution">
    <text evidence="7">The sequence shown here is derived from an EMBL/GenBank/DDBJ whole genome shotgun (WGS) entry which is preliminary data.</text>
</comment>
<dbReference type="PANTHER" id="PTHR10783">
    <property type="entry name" value="XENOTROPIC AND POLYTROPIC RETROVIRUS RECEPTOR 1-RELATED"/>
    <property type="match status" value="1"/>
</dbReference>
<dbReference type="GO" id="GO:0016020">
    <property type="term" value="C:membrane"/>
    <property type="evidence" value="ECO:0007669"/>
    <property type="project" value="UniProtKB-SubCell"/>
</dbReference>
<keyword evidence="3 5" id="KW-1133">Transmembrane helix</keyword>
<evidence type="ECO:0000256" key="1">
    <source>
        <dbReference type="ARBA" id="ARBA00004141"/>
    </source>
</evidence>
<evidence type="ECO:0000256" key="4">
    <source>
        <dbReference type="ARBA" id="ARBA00023136"/>
    </source>
</evidence>
<dbReference type="Proteomes" id="UP000009084">
    <property type="component" value="Unassembled WGS sequence"/>
</dbReference>
<sequence>MDPDHHAAKPEGFNLVLPLPYRVAVILVAGRKLPHAFDALTENLYEANGFNSSHRCLGMGFKSALFIRSKDSGSVPVYKSTYHLATLLSIPLAFSLLLFWAITHRSPELVLAWEVLPQSYLFIFSILLFLPLHRLSRAGRHRLLVTLKRVGFGGLAEAQDGKFGDIIFADVLTSYAKVLGDLFVTQCMFFSSGVSSTGVPNRACGGNFAIPLLISIPSIIRLRQCLIEYSRVQRRGNRNVDGWGGQHLANALKYSTAFPVIILTALQQGYDPSRVGLSEAGLHKLWVLSALIQSSFTFYWDVAKDWDLCLFSDITTQFRHNPYHHVSSASALSQTHEFEPGLDRPFGLRRHRFFHADGIYYGAIAIDFILRFTWMSRLSVRLNWIHDLESGVFALMFLEVARRWMWIFLRVETEWVRSTRGPSPDDILLGEFTPKIDED</sequence>
<organism evidence="7 8">
    <name type="scientific">Coccidioides posadasii (strain C735)</name>
    <name type="common">Valley fever fungus</name>
    <dbReference type="NCBI Taxonomy" id="222929"/>
    <lineage>
        <taxon>Eukaryota</taxon>
        <taxon>Fungi</taxon>
        <taxon>Dikarya</taxon>
        <taxon>Ascomycota</taxon>
        <taxon>Pezizomycotina</taxon>
        <taxon>Eurotiomycetes</taxon>
        <taxon>Eurotiomycetidae</taxon>
        <taxon>Onygenales</taxon>
        <taxon>Onygenaceae</taxon>
        <taxon>Coccidioides</taxon>
    </lineage>
</organism>
<dbReference type="HOGENOM" id="CLU_024081_2_1_1"/>
<reference evidence="7 8" key="1">
    <citation type="journal article" date="2009" name="Genome Res.">
        <title>Comparative genomic analyses of the human fungal pathogens Coccidioides and their relatives.</title>
        <authorList>
            <person name="Sharpton T.J."/>
            <person name="Stajich J.E."/>
            <person name="Rounsley S.D."/>
            <person name="Gardner M.J."/>
            <person name="Wortman J.R."/>
            <person name="Jordar V.S."/>
            <person name="Maiti R."/>
            <person name="Kodira C.D."/>
            <person name="Neafsey D.E."/>
            <person name="Zeng Q."/>
            <person name="Hung C.-Y."/>
            <person name="McMahan C."/>
            <person name="Muszewska A."/>
            <person name="Grynberg M."/>
            <person name="Mandel M.A."/>
            <person name="Kellner E.M."/>
            <person name="Barker B.M."/>
            <person name="Galgiani J.N."/>
            <person name="Orbach M.J."/>
            <person name="Kirkland T.N."/>
            <person name="Cole G.T."/>
            <person name="Henn M.R."/>
            <person name="Birren B.W."/>
            <person name="Taylor J.W."/>
        </authorList>
    </citation>
    <scope>NUCLEOTIDE SEQUENCE [LARGE SCALE GENOMIC DNA]</scope>
    <source>
        <strain evidence="8">C735</strain>
    </source>
</reference>
<dbReference type="VEuPathDB" id="FungiDB:CPC735_043990"/>